<dbReference type="EMBL" id="DSGT01000011">
    <property type="protein sequence ID" value="HEW53344.1"/>
    <property type="molecule type" value="Genomic_DNA"/>
</dbReference>
<evidence type="ECO:0000313" key="2">
    <source>
        <dbReference type="EMBL" id="HEW53344.1"/>
    </source>
</evidence>
<organism evidence="2">
    <name type="scientific">Ignisphaera aggregans</name>
    <dbReference type="NCBI Taxonomy" id="334771"/>
    <lineage>
        <taxon>Archaea</taxon>
        <taxon>Thermoproteota</taxon>
        <taxon>Thermoprotei</taxon>
        <taxon>Desulfurococcales</taxon>
        <taxon>Desulfurococcaceae</taxon>
        <taxon>Ignisphaera</taxon>
    </lineage>
</organism>
<sequence length="381" mass="43651">MLYSHLAIESNQSIVNQEDEAGKIDLQFAFMGGERIYYQFMYESQYVKLDVNSNIIVDGKNIEIQWFDVELELIISSEDLDEMAIDNVTDKYVVLPLQIIRPSGTSNLTVTVGYSTRIYMLSENKKIFEKISMYDIVIENAEYAELLKHYRLSSFDHCLTHLALPVYSWFEVSLSALDHQYYTTVTTRGLNLESISRALTITSCILPLINMVMNSINELFSDNVVMRVSNRLGIDIVDITSKITRVYLESKYVYRDLYNTLTKEYCMLSPRIEITFNQTNTAISIDAIIQDANIYNLSLESIDSMLKYIVSSISIPSTGSLYLYEALTNAQVIDLRSPAKNAILFNPFTWTIIVATVMLSSLQIAIIVWTIIKDFRSLRKI</sequence>
<protein>
    <submittedName>
        <fullName evidence="2">Uncharacterized protein</fullName>
    </submittedName>
</protein>
<comment type="caution">
    <text evidence="2">The sequence shown here is derived from an EMBL/GenBank/DDBJ whole genome shotgun (WGS) entry which is preliminary data.</text>
</comment>
<keyword evidence="1" id="KW-0472">Membrane</keyword>
<keyword evidence="1" id="KW-1133">Transmembrane helix</keyword>
<evidence type="ECO:0000256" key="1">
    <source>
        <dbReference type="SAM" id="Phobius"/>
    </source>
</evidence>
<keyword evidence="1" id="KW-0812">Transmembrane</keyword>
<name>A0A7C2ZQH2_9CREN</name>
<reference evidence="2" key="1">
    <citation type="journal article" date="2020" name="mSystems">
        <title>Genome- and Community-Level Interaction Insights into Carbon Utilization and Element Cycling Functions of Hydrothermarchaeota in Hydrothermal Sediment.</title>
        <authorList>
            <person name="Zhou Z."/>
            <person name="Liu Y."/>
            <person name="Xu W."/>
            <person name="Pan J."/>
            <person name="Luo Z.H."/>
            <person name="Li M."/>
        </authorList>
    </citation>
    <scope>NUCLEOTIDE SEQUENCE [LARGE SCALE GENOMIC DNA]</scope>
    <source>
        <strain evidence="2">SpSt-16</strain>
    </source>
</reference>
<gene>
    <name evidence="2" type="ORF">ENO77_04185</name>
</gene>
<feature type="transmembrane region" description="Helical" evidence="1">
    <location>
        <begin position="348"/>
        <end position="372"/>
    </location>
</feature>
<accession>A0A7C2ZQH2</accession>
<dbReference type="AlphaFoldDB" id="A0A7C2ZQH2"/>
<proteinExistence type="predicted"/>